<dbReference type="RefSeq" id="WP_068322596.1">
    <property type="nucleotide sequence ID" value="NZ_CP010835.1"/>
</dbReference>
<evidence type="ECO:0000313" key="1">
    <source>
        <dbReference type="EMBL" id="AMM54192.1"/>
    </source>
</evidence>
<reference evidence="1 3" key="2">
    <citation type="journal article" date="2016" name="Int. J. Syst. Evol. Microbiol.">
        <title>Pyrococcus kukulkanii sp. nov., a hyperthermophilic, piezophilic archaeon isolated from a deep-sea hydrothermal vent.</title>
        <authorList>
            <person name="Callac N."/>
            <person name="Oger P."/>
            <person name="Lesongeur F."/>
            <person name="Rattray J.E."/>
            <person name="Vannier P."/>
            <person name="Michoud G."/>
            <person name="Beauverger M."/>
            <person name="Gayet N."/>
            <person name="Rouxel O."/>
            <person name="Jebbar M."/>
            <person name="Godfroy A."/>
        </authorList>
    </citation>
    <scope>NUCLEOTIDE SEQUENCE [LARGE SCALE GENOMIC DNA]</scope>
    <source>
        <strain evidence="1 3">NCB100</strain>
    </source>
</reference>
<dbReference type="EMBL" id="CP010835">
    <property type="protein sequence ID" value="AMM54192.1"/>
    <property type="molecule type" value="Genomic_DNA"/>
</dbReference>
<name>A0A127BA38_9EURY</name>
<keyword evidence="4" id="KW-1185">Reference proteome</keyword>
<dbReference type="KEGG" id="pyc:TQ32_06660"/>
<dbReference type="OrthoDB" id="85854at2157"/>
<dbReference type="Proteomes" id="UP001571980">
    <property type="component" value="Unassembled WGS sequence"/>
</dbReference>
<protein>
    <submittedName>
        <fullName evidence="1">Uncharacterized protein</fullName>
    </submittedName>
</protein>
<sequence>METVKFVIGTYVRDLCEGIRIATFKGVAYLVIGDKEYPLIEGIIPPTIQVFLRDGHLTFYAFWRDKGVEHEAFVRTALTKTHIMKDSIYIEPHGALEKFDASVVLKLKAPKEVIKLLRDIIEEEKLWTVEEESEVASTYLEEHLRNRNRMR</sequence>
<reference evidence="3" key="1">
    <citation type="submission" date="2015-02" db="EMBL/GenBank/DDBJ databases">
        <title>Pyrococcus kukulkanii sp. nov., a novel hyperthermophilic archaeon isolated from a deep-sea hydrothermal vent at the Guaymas Basin.</title>
        <authorList>
            <person name="Oger P.M."/>
            <person name="Callac N."/>
            <person name="Jebbar M."/>
            <person name="Godfroy A."/>
        </authorList>
    </citation>
    <scope>NUCLEOTIDE SEQUENCE [LARGE SCALE GENOMIC DNA]</scope>
    <source>
        <strain evidence="3">NCB100</strain>
    </source>
</reference>
<evidence type="ECO:0000313" key="4">
    <source>
        <dbReference type="Proteomes" id="UP001571980"/>
    </source>
</evidence>
<evidence type="ECO:0000313" key="2">
    <source>
        <dbReference type="EMBL" id="MFA4804445.1"/>
    </source>
</evidence>
<gene>
    <name evidence="2" type="ORF">P8X34_06810</name>
    <name evidence="1" type="ORF">TQ32_06660</name>
</gene>
<accession>A0A127BA38</accession>
<proteinExistence type="predicted"/>
<dbReference type="Proteomes" id="UP000070587">
    <property type="component" value="Chromosome"/>
</dbReference>
<dbReference type="STRING" id="1609559.TQ32_06660"/>
<organism evidence="1 3">
    <name type="scientific">Pyrococcus kukulkanii</name>
    <dbReference type="NCBI Taxonomy" id="1609559"/>
    <lineage>
        <taxon>Archaea</taxon>
        <taxon>Methanobacteriati</taxon>
        <taxon>Methanobacteriota</taxon>
        <taxon>Thermococci</taxon>
        <taxon>Thermococcales</taxon>
        <taxon>Thermococcaceae</taxon>
        <taxon>Pyrococcus</taxon>
    </lineage>
</organism>
<dbReference type="EMBL" id="JARRIG010000004">
    <property type="protein sequence ID" value="MFA4804445.1"/>
    <property type="molecule type" value="Genomic_DNA"/>
</dbReference>
<dbReference type="GeneID" id="28491501"/>
<reference evidence="2 4" key="3">
    <citation type="submission" date="2023-03" db="EMBL/GenBank/DDBJ databases">
        <title>Speciation in Pyrococcus: adaptation to high temperature as a mechanism.</title>
        <authorList>
            <person name="Gu J."/>
        </authorList>
    </citation>
    <scope>NUCLEOTIDE SEQUENCE [LARGE SCALE GENOMIC DNA]</scope>
    <source>
        <strain evidence="2 4">LMOA34</strain>
    </source>
</reference>
<evidence type="ECO:0000313" key="3">
    <source>
        <dbReference type="Proteomes" id="UP000070587"/>
    </source>
</evidence>
<dbReference type="AlphaFoldDB" id="A0A127BA38"/>
<dbReference type="PATRIC" id="fig|1609559.3.peg.1401"/>